<dbReference type="AlphaFoldDB" id="A0A4Q9DTI0"/>
<accession>A0A4Q9DTI0</accession>
<evidence type="ECO:0000256" key="6">
    <source>
        <dbReference type="SAM" id="Phobius"/>
    </source>
</evidence>
<reference evidence="8 9" key="1">
    <citation type="submission" date="2019-02" db="EMBL/GenBank/DDBJ databases">
        <title>Paenibacillus sp. nov., isolated from surface-sterilized tissue of Thalictrum simplex L.</title>
        <authorList>
            <person name="Tuo L."/>
        </authorList>
    </citation>
    <scope>NUCLEOTIDE SEQUENCE [LARGE SCALE GENOMIC DNA]</scope>
    <source>
        <strain evidence="8 9">N2SHLJ1</strain>
    </source>
</reference>
<keyword evidence="5 6" id="KW-0472">Membrane</keyword>
<name>A0A4Q9DTI0_9BACL</name>
<comment type="subcellular location">
    <subcellularLocation>
        <location evidence="1">Cell membrane</location>
        <topology evidence="1">Multi-pass membrane protein</topology>
    </subcellularLocation>
</comment>
<evidence type="ECO:0000313" key="9">
    <source>
        <dbReference type="Proteomes" id="UP000293142"/>
    </source>
</evidence>
<feature type="transmembrane region" description="Helical" evidence="6">
    <location>
        <begin position="25"/>
        <end position="58"/>
    </location>
</feature>
<dbReference type="GO" id="GO:0005886">
    <property type="term" value="C:plasma membrane"/>
    <property type="evidence" value="ECO:0007669"/>
    <property type="project" value="UniProtKB-SubCell"/>
</dbReference>
<gene>
    <name evidence="8" type="ORF">EYB31_07440</name>
</gene>
<evidence type="ECO:0000256" key="2">
    <source>
        <dbReference type="ARBA" id="ARBA00022475"/>
    </source>
</evidence>
<proteinExistence type="predicted"/>
<evidence type="ECO:0000313" key="8">
    <source>
        <dbReference type="EMBL" id="TBL80243.1"/>
    </source>
</evidence>
<comment type="caution">
    <text evidence="8">The sequence shown here is derived from an EMBL/GenBank/DDBJ whole genome shotgun (WGS) entry which is preliminary data.</text>
</comment>
<dbReference type="InterPro" id="IPR018076">
    <property type="entry name" value="T2SS_GspF_dom"/>
</dbReference>
<dbReference type="PANTHER" id="PTHR35007:SF1">
    <property type="entry name" value="PILUS ASSEMBLY PROTEIN"/>
    <property type="match status" value="1"/>
</dbReference>
<feature type="transmembrane region" description="Helical" evidence="6">
    <location>
        <begin position="225"/>
        <end position="247"/>
    </location>
</feature>
<evidence type="ECO:0000256" key="4">
    <source>
        <dbReference type="ARBA" id="ARBA00022989"/>
    </source>
</evidence>
<protein>
    <submittedName>
        <fullName evidence="8">Pilus assembly protein TadB</fullName>
    </submittedName>
</protein>
<keyword evidence="3 6" id="KW-0812">Transmembrane</keyword>
<evidence type="ECO:0000259" key="7">
    <source>
        <dbReference type="Pfam" id="PF00482"/>
    </source>
</evidence>
<dbReference type="Proteomes" id="UP000293142">
    <property type="component" value="Unassembled WGS sequence"/>
</dbReference>
<keyword evidence="4 6" id="KW-1133">Transmembrane helix</keyword>
<keyword evidence="2" id="KW-1003">Cell membrane</keyword>
<organism evidence="8 9">
    <name type="scientific">Paenibacillus thalictri</name>
    <dbReference type="NCBI Taxonomy" id="2527873"/>
    <lineage>
        <taxon>Bacteria</taxon>
        <taxon>Bacillati</taxon>
        <taxon>Bacillota</taxon>
        <taxon>Bacilli</taxon>
        <taxon>Bacillales</taxon>
        <taxon>Paenibacillaceae</taxon>
        <taxon>Paenibacillus</taxon>
    </lineage>
</organism>
<evidence type="ECO:0000256" key="1">
    <source>
        <dbReference type="ARBA" id="ARBA00004651"/>
    </source>
</evidence>
<dbReference type="PANTHER" id="PTHR35007">
    <property type="entry name" value="INTEGRAL MEMBRANE PROTEIN-RELATED"/>
    <property type="match status" value="1"/>
</dbReference>
<keyword evidence="9" id="KW-1185">Reference proteome</keyword>
<sequence>MFTIQEKSRHPLDYSVYVMSVKEKVWTIAVTAAMLACIGVVFYKSIWASLLIAAISLAYPKLRAKELAVRRKQHLNIQFKQALSSISSSLGAGKSVEMSFREAVDDLKLLYPDPNTHIIRELEWIQHKLESGVTIEAALSDFSLRAGTDDIGNFVDVFVTCKRTGGNLVQVIRRTATIIQEKLEIQQEIGVMISQKRFESRMLTFAPLAVIGLLAFSSPDYMEPLYHGFGIVIMSGCLLVLIACFFITKRIMDIKV</sequence>
<feature type="transmembrane region" description="Helical" evidence="6">
    <location>
        <begin position="202"/>
        <end position="219"/>
    </location>
</feature>
<evidence type="ECO:0000256" key="3">
    <source>
        <dbReference type="ARBA" id="ARBA00022692"/>
    </source>
</evidence>
<feature type="domain" description="Type II secretion system protein GspF" evidence="7">
    <location>
        <begin position="83"/>
        <end position="214"/>
    </location>
</feature>
<dbReference type="EMBL" id="SIRE01000005">
    <property type="protein sequence ID" value="TBL80243.1"/>
    <property type="molecule type" value="Genomic_DNA"/>
</dbReference>
<dbReference type="OrthoDB" id="9796142at2"/>
<evidence type="ECO:0000256" key="5">
    <source>
        <dbReference type="ARBA" id="ARBA00023136"/>
    </source>
</evidence>
<dbReference type="Pfam" id="PF00482">
    <property type="entry name" value="T2SSF"/>
    <property type="match status" value="1"/>
</dbReference>